<evidence type="ECO:0000256" key="1">
    <source>
        <dbReference type="ARBA" id="ARBA00022723"/>
    </source>
</evidence>
<dbReference type="InterPro" id="IPR028871">
    <property type="entry name" value="BlueCu_1_BS"/>
</dbReference>
<dbReference type="InterPro" id="IPR028096">
    <property type="entry name" value="EfeO_Cupredoxin"/>
</dbReference>
<dbReference type="PANTHER" id="PTHR38439:SF3">
    <property type="entry name" value="COPPER-RESISTANT CUPROPROTEIN COPI"/>
    <property type="match status" value="1"/>
</dbReference>
<evidence type="ECO:0000256" key="3">
    <source>
        <dbReference type="SAM" id="SignalP"/>
    </source>
</evidence>
<dbReference type="Pfam" id="PF13473">
    <property type="entry name" value="Cupredoxin_1"/>
    <property type="match status" value="1"/>
</dbReference>
<protein>
    <recommendedName>
        <fullName evidence="4">EfeO-type cupredoxin-like domain-containing protein</fullName>
    </recommendedName>
</protein>
<dbReference type="Proteomes" id="UP000306973">
    <property type="component" value="Unassembled WGS sequence"/>
</dbReference>
<evidence type="ECO:0000256" key="2">
    <source>
        <dbReference type="ARBA" id="ARBA00023008"/>
    </source>
</evidence>
<gene>
    <name evidence="5" type="ORF">FEI13_02215</name>
</gene>
<name>A0A5R8MMG1_9GAMM</name>
<dbReference type="Gene3D" id="2.60.40.420">
    <property type="entry name" value="Cupredoxins - blue copper proteins"/>
    <property type="match status" value="1"/>
</dbReference>
<dbReference type="PROSITE" id="PS00196">
    <property type="entry name" value="COPPER_BLUE"/>
    <property type="match status" value="1"/>
</dbReference>
<dbReference type="GO" id="GO:0046872">
    <property type="term" value="F:metal ion binding"/>
    <property type="evidence" value="ECO:0007669"/>
    <property type="project" value="UniProtKB-KW"/>
</dbReference>
<dbReference type="EMBL" id="VBUI01000002">
    <property type="protein sequence ID" value="TLF53431.1"/>
    <property type="molecule type" value="Genomic_DNA"/>
</dbReference>
<dbReference type="RefSeq" id="WP_138179101.1">
    <property type="nucleotide sequence ID" value="NZ_VBUI01000002.1"/>
</dbReference>
<dbReference type="SUPFAM" id="SSF49503">
    <property type="entry name" value="Cupredoxins"/>
    <property type="match status" value="1"/>
</dbReference>
<comment type="caution">
    <text evidence="5">The sequence shown here is derived from an EMBL/GenBank/DDBJ whole genome shotgun (WGS) entry which is preliminary data.</text>
</comment>
<dbReference type="CDD" id="cd00920">
    <property type="entry name" value="Cupredoxin"/>
    <property type="match status" value="1"/>
</dbReference>
<evidence type="ECO:0000313" key="5">
    <source>
        <dbReference type="EMBL" id="TLF53431.1"/>
    </source>
</evidence>
<keyword evidence="6" id="KW-1185">Reference proteome</keyword>
<reference evidence="5 6" key="1">
    <citation type="journal article" date="2007" name="Int. J. Syst. Evol. Microbiol.">
        <title>Halomonas saccharevitans sp. nov., Halomonas arcis sp. nov. and Halomonas subterranea sp. nov., halophilic bacteria isolated from hypersaline environments of China.</title>
        <authorList>
            <person name="Xu X.W."/>
            <person name="Wu Y.H."/>
            <person name="Zhou Z."/>
            <person name="Wang C.S."/>
            <person name="Zhou Y.G."/>
            <person name="Zhang H.B."/>
            <person name="Wang Y."/>
            <person name="Wu M."/>
        </authorList>
    </citation>
    <scope>NUCLEOTIDE SEQUENCE [LARGE SCALE GENOMIC DNA]</scope>
    <source>
        <strain evidence="5 6">TBZ3</strain>
    </source>
</reference>
<dbReference type="OrthoDB" id="9814063at2"/>
<organism evidence="5 6">
    <name type="scientific">Halomonas urmiana</name>
    <dbReference type="NCBI Taxonomy" id="490901"/>
    <lineage>
        <taxon>Bacteria</taxon>
        <taxon>Pseudomonadati</taxon>
        <taxon>Pseudomonadota</taxon>
        <taxon>Gammaproteobacteria</taxon>
        <taxon>Oceanospirillales</taxon>
        <taxon>Halomonadaceae</taxon>
        <taxon>Halomonas</taxon>
    </lineage>
</organism>
<accession>A0A5R8MMG1</accession>
<keyword evidence="2" id="KW-0186">Copper</keyword>
<feature type="signal peptide" evidence="3">
    <location>
        <begin position="1"/>
        <end position="32"/>
    </location>
</feature>
<dbReference type="InterPro" id="IPR050845">
    <property type="entry name" value="Cu-binding_ET"/>
</dbReference>
<keyword evidence="3" id="KW-0732">Signal</keyword>
<dbReference type="InterPro" id="IPR008972">
    <property type="entry name" value="Cupredoxin"/>
</dbReference>
<proteinExistence type="predicted"/>
<evidence type="ECO:0000259" key="4">
    <source>
        <dbReference type="Pfam" id="PF13473"/>
    </source>
</evidence>
<feature type="domain" description="EfeO-type cupredoxin-like" evidence="4">
    <location>
        <begin position="17"/>
        <end position="115"/>
    </location>
</feature>
<evidence type="ECO:0000313" key="6">
    <source>
        <dbReference type="Proteomes" id="UP000306973"/>
    </source>
</evidence>
<dbReference type="AlphaFoldDB" id="A0A5R8MMG1"/>
<feature type="chain" id="PRO_5024386006" description="EfeO-type cupredoxin-like domain-containing protein" evidence="3">
    <location>
        <begin position="33"/>
        <end position="127"/>
    </location>
</feature>
<keyword evidence="1" id="KW-0479">Metal-binding</keyword>
<sequence>MTIPPLPPRGRPLDLMLLMAVTLGGLALPAAAQQDPVEVRVTAQPGFRFEPSQIEVPAGTEVKLTLENAAVMGHNLSIPALGVKTRIITGDETATVRFTVDEAGVAPFRCEVPGHAEAGMVGKLEAH</sequence>
<dbReference type="PANTHER" id="PTHR38439">
    <property type="entry name" value="AURACYANIN-B"/>
    <property type="match status" value="1"/>
</dbReference>